<feature type="compositionally biased region" description="Polar residues" evidence="1">
    <location>
        <begin position="1"/>
        <end position="23"/>
    </location>
</feature>
<evidence type="ECO:0000313" key="3">
    <source>
        <dbReference type="Proteomes" id="UP001627154"/>
    </source>
</evidence>
<gene>
    <name evidence="2" type="ORF">TKK_018408</name>
</gene>
<evidence type="ECO:0000256" key="1">
    <source>
        <dbReference type="SAM" id="MobiDB-lite"/>
    </source>
</evidence>
<dbReference type="EMBL" id="JBJJXI010000148">
    <property type="protein sequence ID" value="KAL3386217.1"/>
    <property type="molecule type" value="Genomic_DNA"/>
</dbReference>
<name>A0ABD2W0S0_9HYME</name>
<reference evidence="2 3" key="1">
    <citation type="journal article" date="2024" name="bioRxiv">
        <title>A reference genome for Trichogramma kaykai: A tiny desert-dwelling parasitoid wasp with competing sex-ratio distorters.</title>
        <authorList>
            <person name="Culotta J."/>
            <person name="Lindsey A.R."/>
        </authorList>
    </citation>
    <scope>NUCLEOTIDE SEQUENCE [LARGE SCALE GENOMIC DNA]</scope>
    <source>
        <strain evidence="2 3">KSX58</strain>
    </source>
</reference>
<dbReference type="Proteomes" id="UP001627154">
    <property type="component" value="Unassembled WGS sequence"/>
</dbReference>
<evidence type="ECO:0000313" key="2">
    <source>
        <dbReference type="EMBL" id="KAL3386217.1"/>
    </source>
</evidence>
<dbReference type="AlphaFoldDB" id="A0ABD2W0S0"/>
<proteinExistence type="predicted"/>
<comment type="caution">
    <text evidence="2">The sequence shown here is derived from an EMBL/GenBank/DDBJ whole genome shotgun (WGS) entry which is preliminary data.</text>
</comment>
<protein>
    <submittedName>
        <fullName evidence="2">Uncharacterized protein</fullName>
    </submittedName>
</protein>
<organism evidence="2 3">
    <name type="scientific">Trichogramma kaykai</name>
    <dbReference type="NCBI Taxonomy" id="54128"/>
    <lineage>
        <taxon>Eukaryota</taxon>
        <taxon>Metazoa</taxon>
        <taxon>Ecdysozoa</taxon>
        <taxon>Arthropoda</taxon>
        <taxon>Hexapoda</taxon>
        <taxon>Insecta</taxon>
        <taxon>Pterygota</taxon>
        <taxon>Neoptera</taxon>
        <taxon>Endopterygota</taxon>
        <taxon>Hymenoptera</taxon>
        <taxon>Apocrita</taxon>
        <taxon>Proctotrupomorpha</taxon>
        <taxon>Chalcidoidea</taxon>
        <taxon>Trichogrammatidae</taxon>
        <taxon>Trichogramma</taxon>
    </lineage>
</organism>
<sequence length="198" mass="21800">MRSSATGDESSTLQSSSKASDTITADGKDDSDVVILDEIAARVLGDDPSQPRLQKNNVHPQLMVRWCTWINDGLGKDKLSALLESYEALSKLSEHKINPELAHTLSDKAKKRDSYFLTTQKIAGAALTALGLATSSLLSNDKEINREFLLEKLHDSGKLISQLHHGQLVGRRACIIPLVKKNLRQVMCDLKSDEFLFG</sequence>
<accession>A0ABD2W0S0</accession>
<feature type="region of interest" description="Disordered" evidence="1">
    <location>
        <begin position="1"/>
        <end position="27"/>
    </location>
</feature>
<keyword evidence="3" id="KW-1185">Reference proteome</keyword>